<dbReference type="PANTHER" id="PTHR10302:SF27">
    <property type="entry name" value="SINGLE-STRANDED DNA-BINDING PROTEIN"/>
    <property type="match status" value="1"/>
</dbReference>
<reference evidence="5 6" key="1">
    <citation type="submission" date="2018-09" db="EMBL/GenBank/DDBJ databases">
        <title>Zymobacter palmae IAM14233 (=T109) whole genome analysis.</title>
        <authorList>
            <person name="Yanase H."/>
        </authorList>
    </citation>
    <scope>NUCLEOTIDE SEQUENCE [LARGE SCALE GENOMIC DNA]</scope>
    <source>
        <strain evidence="5 6">IAM14233</strain>
    </source>
</reference>
<name>A0A348HBX9_9GAMM</name>
<feature type="compositionally biased region" description="Gly residues" evidence="4">
    <location>
        <begin position="150"/>
        <end position="167"/>
    </location>
</feature>
<evidence type="ECO:0000256" key="1">
    <source>
        <dbReference type="ARBA" id="ARBA00023125"/>
    </source>
</evidence>
<dbReference type="KEGG" id="zpl:ZBT109_0341"/>
<evidence type="ECO:0000256" key="3">
    <source>
        <dbReference type="RuleBase" id="RU000524"/>
    </source>
</evidence>
<keyword evidence="2" id="KW-0233">DNA recombination</keyword>
<feature type="DNA-binding region" evidence="2">
    <location>
        <begin position="79"/>
        <end position="85"/>
    </location>
</feature>
<keyword evidence="2" id="KW-0227">DNA damage</keyword>
<dbReference type="AlphaFoldDB" id="A0A348HBX9"/>
<dbReference type="NCBIfam" id="TIGR00621">
    <property type="entry name" value="ssb"/>
    <property type="match status" value="1"/>
</dbReference>
<dbReference type="HAMAP" id="MF_00984">
    <property type="entry name" value="SSB"/>
    <property type="match status" value="1"/>
</dbReference>
<gene>
    <name evidence="5" type="ORF">ZBT109_0341</name>
</gene>
<dbReference type="CDD" id="cd04496">
    <property type="entry name" value="SSB_OBF"/>
    <property type="match status" value="1"/>
</dbReference>
<dbReference type="Proteomes" id="UP000267342">
    <property type="component" value="Chromosome"/>
</dbReference>
<feature type="region of interest" description="Disordered" evidence="4">
    <location>
        <begin position="134"/>
        <end position="234"/>
    </location>
</feature>
<dbReference type="InterPro" id="IPR012340">
    <property type="entry name" value="NA-bd_OB-fold"/>
</dbReference>
<evidence type="ECO:0000256" key="2">
    <source>
        <dbReference type="HAMAP-Rule" id="MF_00984"/>
    </source>
</evidence>
<evidence type="ECO:0000313" key="6">
    <source>
        <dbReference type="Proteomes" id="UP000267342"/>
    </source>
</evidence>
<dbReference type="InterPro" id="IPR011344">
    <property type="entry name" value="ssDNA-bd"/>
</dbReference>
<dbReference type="PANTHER" id="PTHR10302">
    <property type="entry name" value="SINGLE-STRANDED DNA-BINDING PROTEIN"/>
    <property type="match status" value="1"/>
</dbReference>
<feature type="compositionally biased region" description="Low complexity" evidence="4">
    <location>
        <begin position="168"/>
        <end position="224"/>
    </location>
</feature>
<dbReference type="GO" id="GO:0006310">
    <property type="term" value="P:DNA recombination"/>
    <property type="evidence" value="ECO:0007669"/>
    <property type="project" value="UniProtKB-UniRule"/>
</dbReference>
<comment type="subunit">
    <text evidence="2">Homotetramer.</text>
</comment>
<proteinExistence type="inferred from homology"/>
<comment type="function">
    <text evidence="2">Plays an important role in DNA replication, recombination and repair. Binds to ssDNA and to an array of partner proteins to recruit them to their sites of action during DNA metabolism.</text>
</comment>
<organism evidence="5 6">
    <name type="scientific">Zymobacter palmae</name>
    <dbReference type="NCBI Taxonomy" id="33074"/>
    <lineage>
        <taxon>Bacteria</taxon>
        <taxon>Pseudomonadati</taxon>
        <taxon>Pseudomonadota</taxon>
        <taxon>Gammaproteobacteria</taxon>
        <taxon>Oceanospirillales</taxon>
        <taxon>Halomonadaceae</taxon>
        <taxon>Zymobacter group</taxon>
        <taxon>Zymobacter</taxon>
    </lineage>
</organism>
<dbReference type="STRING" id="1123510.GCA_000620025_00547"/>
<sequence>MNAMARHSACGRAHLPSFTILGEGLMARGVNKVILIGNVGQDPDVRFLPSGNPVCNLRIATSDSWTDRQTGQRQERTEWHSVVLFNKLAEIAQQYVHKGSRLYIEGRLQTRKWQGQDGQDRYSTEIVANDMQMLDSRGNAGGNDYPNNGGQQGGYQPQGGMNNGGQQQGNPYGQPQQQQRSAAPQQPQQPAQQQSQSFGGAPQQQGTPYGQPQQQNNGAPAPGGFDDFDDEIPF</sequence>
<keyword evidence="1 2" id="KW-0238">DNA-binding</keyword>
<dbReference type="EMBL" id="AP018933">
    <property type="protein sequence ID" value="BBG29131.1"/>
    <property type="molecule type" value="Genomic_DNA"/>
</dbReference>
<keyword evidence="2" id="KW-0235">DNA replication</keyword>
<dbReference type="GO" id="GO:0009295">
    <property type="term" value="C:nucleoid"/>
    <property type="evidence" value="ECO:0007669"/>
    <property type="project" value="TreeGrafter"/>
</dbReference>
<dbReference type="Gene3D" id="2.40.50.140">
    <property type="entry name" value="Nucleic acid-binding proteins"/>
    <property type="match status" value="1"/>
</dbReference>
<dbReference type="GO" id="GO:0003697">
    <property type="term" value="F:single-stranded DNA binding"/>
    <property type="evidence" value="ECO:0007669"/>
    <property type="project" value="UniProtKB-UniRule"/>
</dbReference>
<dbReference type="GO" id="GO:0006281">
    <property type="term" value="P:DNA repair"/>
    <property type="evidence" value="ECO:0007669"/>
    <property type="project" value="UniProtKB-UniRule"/>
</dbReference>
<keyword evidence="6" id="KW-1185">Reference proteome</keyword>
<feature type="short sequence motif" description="Important for interaction with partner proteins" evidence="2">
    <location>
        <begin position="229"/>
        <end position="234"/>
    </location>
</feature>
<protein>
    <recommendedName>
        <fullName evidence="2 3">Single-stranded DNA-binding protein</fullName>
        <shortName evidence="2">SSB</shortName>
    </recommendedName>
</protein>
<accession>A0A348HBX9</accession>
<dbReference type="GO" id="GO:0006260">
    <property type="term" value="P:DNA replication"/>
    <property type="evidence" value="ECO:0007669"/>
    <property type="project" value="UniProtKB-UniRule"/>
</dbReference>
<evidence type="ECO:0000313" key="5">
    <source>
        <dbReference type="EMBL" id="BBG29131.1"/>
    </source>
</evidence>
<dbReference type="InterPro" id="IPR000424">
    <property type="entry name" value="Primosome_PriB/ssb"/>
</dbReference>
<dbReference type="Pfam" id="PF00436">
    <property type="entry name" value="SSB"/>
    <property type="match status" value="1"/>
</dbReference>
<evidence type="ECO:0000256" key="4">
    <source>
        <dbReference type="SAM" id="MobiDB-lite"/>
    </source>
</evidence>
<dbReference type="PROSITE" id="PS50935">
    <property type="entry name" value="SSB"/>
    <property type="match status" value="1"/>
</dbReference>
<dbReference type="SUPFAM" id="SSF50249">
    <property type="entry name" value="Nucleic acid-binding proteins"/>
    <property type="match status" value="1"/>
</dbReference>
<keyword evidence="2" id="KW-0234">DNA repair</keyword>